<dbReference type="InterPro" id="IPR006860">
    <property type="entry name" value="FecR"/>
</dbReference>
<dbReference type="Pfam" id="PF04773">
    <property type="entry name" value="FecR"/>
    <property type="match status" value="1"/>
</dbReference>
<keyword evidence="1" id="KW-0812">Transmembrane</keyword>
<feature type="domain" description="FecR protein" evidence="2">
    <location>
        <begin position="171"/>
        <end position="267"/>
    </location>
</feature>
<evidence type="ECO:0000259" key="3">
    <source>
        <dbReference type="Pfam" id="PF16344"/>
    </source>
</evidence>
<dbReference type="Proteomes" id="UP000295292">
    <property type="component" value="Unassembled WGS sequence"/>
</dbReference>
<evidence type="ECO:0000313" key="4">
    <source>
        <dbReference type="EMBL" id="TDQ73725.1"/>
    </source>
</evidence>
<proteinExistence type="predicted"/>
<keyword evidence="1" id="KW-1133">Transmembrane helix</keyword>
<gene>
    <name evidence="4" type="ORF">CLV99_4162</name>
</gene>
<dbReference type="EMBL" id="SNYV01000018">
    <property type="protein sequence ID" value="TDQ73725.1"/>
    <property type="molecule type" value="Genomic_DNA"/>
</dbReference>
<dbReference type="AlphaFoldDB" id="A0A4R6WA43"/>
<evidence type="ECO:0000313" key="5">
    <source>
        <dbReference type="Proteomes" id="UP000295292"/>
    </source>
</evidence>
<comment type="caution">
    <text evidence="4">The sequence shown here is derived from an EMBL/GenBank/DDBJ whole genome shotgun (WGS) entry which is preliminary data.</text>
</comment>
<sequence length="383" mass="42526">MRRATGEQLLKKLKEGTITTEERTLLEAWYDHYIETAQPFDDITAFVNDMNKLDKAFSFAPSPNVPKTAFYRLNSFRIGLAAAIVLLVFGIYLFNQRQVPSTTADQLTHNEISPGGQGATLTLGNGQKVNLNTIKSGNISMEAGIKITKTQDGQLTYTLQETDQGHNESHTLSTANGETFALILPDKSKVWLNAASSLTYNTVPVQQGLRRVTLTGEAYFEVAKDGKHSFIVVSKNQQVEVLGTSFNINAYPGGSSLQTTLIEGSVKLSAYHGNTSHTKILIPNQQASVQQGKIQVQEIVASDVIAWKEGYFLFSSENLESVMEKIARWYNVHIVFDNPALKKETMLGTMSRHEQLSKVLDIMERIGIAKFEVKGRVIHVRNK</sequence>
<accession>A0A4R6WA43</accession>
<dbReference type="RefSeq" id="WP_133586317.1">
    <property type="nucleotide sequence ID" value="NZ_SNYV01000018.1"/>
</dbReference>
<feature type="domain" description="Protein FecR C-terminal" evidence="3">
    <location>
        <begin position="311"/>
        <end position="380"/>
    </location>
</feature>
<evidence type="ECO:0000259" key="2">
    <source>
        <dbReference type="Pfam" id="PF04773"/>
    </source>
</evidence>
<feature type="transmembrane region" description="Helical" evidence="1">
    <location>
        <begin position="76"/>
        <end position="94"/>
    </location>
</feature>
<evidence type="ECO:0000256" key="1">
    <source>
        <dbReference type="SAM" id="Phobius"/>
    </source>
</evidence>
<dbReference type="PANTHER" id="PTHR30273">
    <property type="entry name" value="PERIPLASMIC SIGNAL SENSOR AND SIGMA FACTOR ACTIVATOR FECR-RELATED"/>
    <property type="match status" value="1"/>
</dbReference>
<keyword evidence="5" id="KW-1185">Reference proteome</keyword>
<protein>
    <submittedName>
        <fullName evidence="4">FecR family protein</fullName>
    </submittedName>
</protein>
<dbReference type="Pfam" id="PF16344">
    <property type="entry name" value="FecR_C"/>
    <property type="match status" value="1"/>
</dbReference>
<dbReference type="PANTHER" id="PTHR30273:SF2">
    <property type="entry name" value="PROTEIN FECR"/>
    <property type="match status" value="1"/>
</dbReference>
<dbReference type="PIRSF" id="PIRSF018266">
    <property type="entry name" value="FecR"/>
    <property type="match status" value="1"/>
</dbReference>
<dbReference type="InterPro" id="IPR032508">
    <property type="entry name" value="FecR_C"/>
</dbReference>
<dbReference type="OrthoDB" id="1099963at2"/>
<organism evidence="4 5">
    <name type="scientific">Sphingobacterium yanglingense</name>
    <dbReference type="NCBI Taxonomy" id="1437280"/>
    <lineage>
        <taxon>Bacteria</taxon>
        <taxon>Pseudomonadati</taxon>
        <taxon>Bacteroidota</taxon>
        <taxon>Sphingobacteriia</taxon>
        <taxon>Sphingobacteriales</taxon>
        <taxon>Sphingobacteriaceae</taxon>
        <taxon>Sphingobacterium</taxon>
    </lineage>
</organism>
<keyword evidence="1" id="KW-0472">Membrane</keyword>
<dbReference type="Gene3D" id="3.55.50.30">
    <property type="match status" value="1"/>
</dbReference>
<dbReference type="Gene3D" id="2.60.120.1440">
    <property type="match status" value="1"/>
</dbReference>
<dbReference type="InterPro" id="IPR012373">
    <property type="entry name" value="Ferrdict_sens_TM"/>
</dbReference>
<reference evidence="4 5" key="1">
    <citation type="submission" date="2019-03" db="EMBL/GenBank/DDBJ databases">
        <title>Genomic Encyclopedia of Archaeal and Bacterial Type Strains, Phase II (KMG-II): from individual species to whole genera.</title>
        <authorList>
            <person name="Goeker M."/>
        </authorList>
    </citation>
    <scope>NUCLEOTIDE SEQUENCE [LARGE SCALE GENOMIC DNA]</scope>
    <source>
        <strain evidence="4 5">DSM 28353</strain>
    </source>
</reference>
<name>A0A4R6WA43_9SPHI</name>
<dbReference type="GO" id="GO:0016989">
    <property type="term" value="F:sigma factor antagonist activity"/>
    <property type="evidence" value="ECO:0007669"/>
    <property type="project" value="TreeGrafter"/>
</dbReference>